<name>A0A3A6PXZ0_9BACL</name>
<dbReference type="Pfam" id="PF24715">
    <property type="entry name" value="YxiF"/>
    <property type="match status" value="1"/>
</dbReference>
<proteinExistence type="predicted"/>
<dbReference type="AlphaFoldDB" id="A0A3A6PXZ0"/>
<dbReference type="InterPro" id="IPR057807">
    <property type="entry name" value="YxiF"/>
</dbReference>
<evidence type="ECO:0000313" key="2">
    <source>
        <dbReference type="Proteomes" id="UP000267798"/>
    </source>
</evidence>
<keyword evidence="2" id="KW-1185">Reference proteome</keyword>
<reference evidence="1 2" key="1">
    <citation type="submission" date="2018-09" db="EMBL/GenBank/DDBJ databases">
        <title>Paenibacillus aracenensis nov. sp. isolated from a cave in southern Spain.</title>
        <authorList>
            <person name="Jurado V."/>
            <person name="Gutierrez-Patricio S."/>
            <person name="Gonzalez-Pimentel J.L."/>
            <person name="Miller A.Z."/>
            <person name="Laiz L."/>
            <person name="Saiz-Jimenez C."/>
        </authorList>
    </citation>
    <scope>NUCLEOTIDE SEQUENCE [LARGE SCALE GENOMIC DNA]</scope>
    <source>
        <strain evidence="1 2">JCM 19203</strain>
    </source>
</reference>
<gene>
    <name evidence="1" type="ORF">D3P09_07060</name>
</gene>
<accession>A0A3A6PXZ0</accession>
<comment type="caution">
    <text evidence="1">The sequence shown here is derived from an EMBL/GenBank/DDBJ whole genome shotgun (WGS) entry which is preliminary data.</text>
</comment>
<dbReference type="EMBL" id="QXQB01000001">
    <property type="protein sequence ID" value="RJX41701.1"/>
    <property type="molecule type" value="Genomic_DNA"/>
</dbReference>
<evidence type="ECO:0000313" key="1">
    <source>
        <dbReference type="EMBL" id="RJX41701.1"/>
    </source>
</evidence>
<dbReference type="OrthoDB" id="2628340at2"/>
<sequence>MALTDEHFLSSDESITARTIVYGLVQDCGNTQQIKNIGEVIGDLKTILVSNQHLKNERVVLLHYQDVESGAITFTFKEFSTHFEKIIDFLDGEDIVLFQVEINFGICFEFEEHNYLKTVWGV</sequence>
<organism evidence="1 2">
    <name type="scientific">Paenibacillus pinisoli</name>
    <dbReference type="NCBI Taxonomy" id="1276110"/>
    <lineage>
        <taxon>Bacteria</taxon>
        <taxon>Bacillati</taxon>
        <taxon>Bacillota</taxon>
        <taxon>Bacilli</taxon>
        <taxon>Bacillales</taxon>
        <taxon>Paenibacillaceae</taxon>
        <taxon>Paenibacillus</taxon>
    </lineage>
</organism>
<dbReference type="Proteomes" id="UP000267798">
    <property type="component" value="Unassembled WGS sequence"/>
</dbReference>
<protein>
    <submittedName>
        <fullName evidence="1">Uncharacterized protein</fullName>
    </submittedName>
</protein>